<dbReference type="AlphaFoldDB" id="A0A9N7VZS4"/>
<sequence>METGARGEPVPSGLTGVHLQQDRAGCLTHDGQTVFTGAPLKLSLNAYTPNVSGPTAPVPSPSVEKCANPDPRPEALRETHTATDTFSLLQQMVTVPRATSKSGQQSRNCCQSREE</sequence>
<evidence type="ECO:0000256" key="1">
    <source>
        <dbReference type="SAM" id="MobiDB-lite"/>
    </source>
</evidence>
<evidence type="ECO:0000313" key="2">
    <source>
        <dbReference type="EMBL" id="CAB1457300.1"/>
    </source>
</evidence>
<dbReference type="EMBL" id="CADEAL010004336">
    <property type="protein sequence ID" value="CAB1457300.1"/>
    <property type="molecule type" value="Genomic_DNA"/>
</dbReference>
<name>A0A9N7VZS4_PLEPL</name>
<protein>
    <submittedName>
        <fullName evidence="2">Uncharacterized protein</fullName>
    </submittedName>
</protein>
<accession>A0A9N7VZS4</accession>
<reference evidence="2" key="1">
    <citation type="submission" date="2020-03" db="EMBL/GenBank/DDBJ databases">
        <authorList>
            <person name="Weist P."/>
        </authorList>
    </citation>
    <scope>NUCLEOTIDE SEQUENCE</scope>
</reference>
<proteinExistence type="predicted"/>
<feature type="region of interest" description="Disordered" evidence="1">
    <location>
        <begin position="51"/>
        <end position="75"/>
    </location>
</feature>
<evidence type="ECO:0000313" key="3">
    <source>
        <dbReference type="Proteomes" id="UP001153269"/>
    </source>
</evidence>
<comment type="caution">
    <text evidence="2">The sequence shown here is derived from an EMBL/GenBank/DDBJ whole genome shotgun (WGS) entry which is preliminary data.</text>
</comment>
<keyword evidence="3" id="KW-1185">Reference proteome</keyword>
<feature type="region of interest" description="Disordered" evidence="1">
    <location>
        <begin position="96"/>
        <end position="115"/>
    </location>
</feature>
<dbReference type="Proteomes" id="UP001153269">
    <property type="component" value="Unassembled WGS sequence"/>
</dbReference>
<gene>
    <name evidence="2" type="ORF">PLEPLA_LOCUS45122</name>
</gene>
<organism evidence="2 3">
    <name type="scientific">Pleuronectes platessa</name>
    <name type="common">European plaice</name>
    <dbReference type="NCBI Taxonomy" id="8262"/>
    <lineage>
        <taxon>Eukaryota</taxon>
        <taxon>Metazoa</taxon>
        <taxon>Chordata</taxon>
        <taxon>Craniata</taxon>
        <taxon>Vertebrata</taxon>
        <taxon>Euteleostomi</taxon>
        <taxon>Actinopterygii</taxon>
        <taxon>Neopterygii</taxon>
        <taxon>Teleostei</taxon>
        <taxon>Neoteleostei</taxon>
        <taxon>Acanthomorphata</taxon>
        <taxon>Carangaria</taxon>
        <taxon>Pleuronectiformes</taxon>
        <taxon>Pleuronectoidei</taxon>
        <taxon>Pleuronectidae</taxon>
        <taxon>Pleuronectes</taxon>
    </lineage>
</organism>